<keyword evidence="2" id="KW-1185">Reference proteome</keyword>
<gene>
    <name evidence="1" type="ORF">BOH73_12730</name>
</gene>
<protein>
    <submittedName>
        <fullName evidence="1">Uncharacterized protein</fullName>
    </submittedName>
</protein>
<evidence type="ECO:0000313" key="1">
    <source>
        <dbReference type="EMBL" id="OKA20701.1"/>
    </source>
</evidence>
<organism evidence="1 2">
    <name type="scientific">Pseudomonas versuta</name>
    <dbReference type="NCBI Taxonomy" id="1788301"/>
    <lineage>
        <taxon>Bacteria</taxon>
        <taxon>Pseudomonadati</taxon>
        <taxon>Pseudomonadota</taxon>
        <taxon>Gammaproteobacteria</taxon>
        <taxon>Pseudomonadales</taxon>
        <taxon>Pseudomonadaceae</taxon>
        <taxon>Pseudomonas</taxon>
    </lineage>
</organism>
<accession>A0ABX3E7B6</accession>
<name>A0ABX3E7B6_9PSED</name>
<dbReference type="RefSeq" id="WP_060691857.1">
    <property type="nucleotide sequence ID" value="NZ_CP012676.1"/>
</dbReference>
<comment type="caution">
    <text evidence="1">The sequence shown here is derived from an EMBL/GenBank/DDBJ whole genome shotgun (WGS) entry which is preliminary data.</text>
</comment>
<proteinExistence type="predicted"/>
<dbReference type="Proteomes" id="UP000186677">
    <property type="component" value="Unassembled WGS sequence"/>
</dbReference>
<evidence type="ECO:0000313" key="2">
    <source>
        <dbReference type="Proteomes" id="UP000186677"/>
    </source>
</evidence>
<sequence>MTNTLIVLFLAGVMGQQALRVWARMRGFLATTVKAIDRFYDRYAIDRSLALRVSAYTCANL</sequence>
<reference evidence="1 2" key="1">
    <citation type="submission" date="2016-11" db="EMBL/GenBank/DDBJ databases">
        <title>Draft genome of Pseudomonas versuta A4R1.5.</title>
        <authorList>
            <person name="See-Too W.-S."/>
        </authorList>
    </citation>
    <scope>NUCLEOTIDE SEQUENCE [LARGE SCALE GENOMIC DNA]</scope>
    <source>
        <strain evidence="1 2">A4R1.5</strain>
    </source>
</reference>
<dbReference type="EMBL" id="MPJC01000007">
    <property type="protein sequence ID" value="OKA20701.1"/>
    <property type="molecule type" value="Genomic_DNA"/>
</dbReference>